<dbReference type="SUPFAM" id="SSF54631">
    <property type="entry name" value="CBS-domain pair"/>
    <property type="match status" value="1"/>
</dbReference>
<keyword evidence="14" id="KW-1185">Reference proteome</keyword>
<dbReference type="Gene3D" id="3.30.465.10">
    <property type="match status" value="1"/>
</dbReference>
<protein>
    <submittedName>
        <fullName evidence="13">Hemolysin family protein</fullName>
    </submittedName>
</protein>
<keyword evidence="2" id="KW-1003">Cell membrane</keyword>
<keyword evidence="7 9" id="KW-0472">Membrane</keyword>
<keyword evidence="5 9" id="KW-1133">Transmembrane helix</keyword>
<dbReference type="Gene3D" id="3.10.580.10">
    <property type="entry name" value="CBS-domain"/>
    <property type="match status" value="1"/>
</dbReference>
<evidence type="ECO:0000256" key="5">
    <source>
        <dbReference type="ARBA" id="ARBA00022989"/>
    </source>
</evidence>
<dbReference type="SUPFAM" id="SSF56176">
    <property type="entry name" value="FAD-binding/transporter-associated domain-like"/>
    <property type="match status" value="1"/>
</dbReference>
<dbReference type="InterPro" id="IPR046342">
    <property type="entry name" value="CBS_dom_sf"/>
</dbReference>
<evidence type="ECO:0000313" key="14">
    <source>
        <dbReference type="Proteomes" id="UP001226434"/>
    </source>
</evidence>
<organism evidence="13 14">
    <name type="scientific">Pinibacter soli</name>
    <dbReference type="NCBI Taxonomy" id="3044211"/>
    <lineage>
        <taxon>Bacteria</taxon>
        <taxon>Pseudomonadati</taxon>
        <taxon>Bacteroidota</taxon>
        <taxon>Chitinophagia</taxon>
        <taxon>Chitinophagales</taxon>
        <taxon>Chitinophagaceae</taxon>
        <taxon>Pinibacter</taxon>
    </lineage>
</organism>
<evidence type="ECO:0000256" key="8">
    <source>
        <dbReference type="PROSITE-ProRule" id="PRU00703"/>
    </source>
</evidence>
<dbReference type="SMART" id="SM01091">
    <property type="entry name" value="CorC_HlyC"/>
    <property type="match status" value="1"/>
</dbReference>
<evidence type="ECO:0000256" key="1">
    <source>
        <dbReference type="ARBA" id="ARBA00004651"/>
    </source>
</evidence>
<evidence type="ECO:0000259" key="12">
    <source>
        <dbReference type="PROSITE" id="PS51846"/>
    </source>
</evidence>
<dbReference type="InterPro" id="IPR036318">
    <property type="entry name" value="FAD-bd_PCMH-like_sf"/>
</dbReference>
<evidence type="ECO:0000256" key="9">
    <source>
        <dbReference type="PROSITE-ProRule" id="PRU01193"/>
    </source>
</evidence>
<dbReference type="InterPro" id="IPR005170">
    <property type="entry name" value="Transptr-assoc_dom"/>
</dbReference>
<accession>A0ABT6R7X8</accession>
<evidence type="ECO:0000313" key="13">
    <source>
        <dbReference type="EMBL" id="MDI3318665.1"/>
    </source>
</evidence>
<feature type="transmembrane region" description="Helical" evidence="10">
    <location>
        <begin position="139"/>
        <end position="161"/>
    </location>
</feature>
<sequence length="427" mass="49272">MINLYTFIWIIVSILLTGFFVGINIAFVNLNRLSVELRKKQGKISGKIISAYFEHPVQFIGATLIGLNISLVVYGVLIGEMLDPWWNMLIIKEHIPGNYVNFVRLLCETLVSTAIIVLLGSFLPYAIWRSKNEMLLSGFVARIVQFFYSLLSPLVNFFIYISEWILKYLFNIRVDERKEAFVRADLDYFFLHNGEQDVESADLNTELFENALSLPNIKVRQCLVPRKEIEGVESKITIEELKKKFISTKLSKLVVYEENIDHIVGYVHQLDLFKRPPDIKSILHPIPAVPQSMSVSDLINKFTLDRKSIAWVVDEFGGTAGIVTMEDLLEEIFGDIRDEYDTEEFEEKKLSDEEYILSGRLELDYLNEKYGLEFPGEESETLSGYIIQQHETIPKTKDRIIIGNYEFDIMSVSDTRIEMVKMKVLNS</sequence>
<dbReference type="CDD" id="cd04590">
    <property type="entry name" value="CBS_pair_CorC_HlyC_assoc"/>
    <property type="match status" value="1"/>
</dbReference>
<dbReference type="Proteomes" id="UP001226434">
    <property type="component" value="Unassembled WGS sequence"/>
</dbReference>
<dbReference type="Pfam" id="PF00571">
    <property type="entry name" value="CBS"/>
    <property type="match status" value="1"/>
</dbReference>
<gene>
    <name evidence="13" type="ORF">QJ048_02715</name>
</gene>
<dbReference type="PROSITE" id="PS51371">
    <property type="entry name" value="CBS"/>
    <property type="match status" value="1"/>
</dbReference>
<proteinExistence type="predicted"/>
<dbReference type="EMBL" id="JASBRG010000001">
    <property type="protein sequence ID" value="MDI3318665.1"/>
    <property type="molecule type" value="Genomic_DNA"/>
</dbReference>
<feature type="transmembrane region" description="Helical" evidence="10">
    <location>
        <begin position="102"/>
        <end position="127"/>
    </location>
</feature>
<evidence type="ECO:0000256" key="10">
    <source>
        <dbReference type="SAM" id="Phobius"/>
    </source>
</evidence>
<reference evidence="13 14" key="1">
    <citation type="submission" date="2023-05" db="EMBL/GenBank/DDBJ databases">
        <title>Genome sequence of Pinibacter sp. MAH-24.</title>
        <authorList>
            <person name="Huq M.A."/>
        </authorList>
    </citation>
    <scope>NUCLEOTIDE SEQUENCE [LARGE SCALE GENOMIC DNA]</scope>
    <source>
        <strain evidence="13 14">MAH-24</strain>
    </source>
</reference>
<keyword evidence="6 8" id="KW-0129">CBS domain</keyword>
<feature type="domain" description="CBS" evidence="11">
    <location>
        <begin position="282"/>
        <end position="339"/>
    </location>
</feature>
<dbReference type="PANTHER" id="PTHR43099">
    <property type="entry name" value="UPF0053 PROTEIN YRKA"/>
    <property type="match status" value="1"/>
</dbReference>
<dbReference type="InterPro" id="IPR051676">
    <property type="entry name" value="UPF0053_domain"/>
</dbReference>
<comment type="caution">
    <text evidence="13">The sequence shown here is derived from an EMBL/GenBank/DDBJ whole genome shotgun (WGS) entry which is preliminary data.</text>
</comment>
<evidence type="ECO:0000256" key="6">
    <source>
        <dbReference type="ARBA" id="ARBA00023122"/>
    </source>
</evidence>
<dbReference type="InterPro" id="IPR044751">
    <property type="entry name" value="Ion_transp-like_CBS"/>
</dbReference>
<dbReference type="PANTHER" id="PTHR43099:SF2">
    <property type="entry name" value="UPF0053 PROTEIN YRKA"/>
    <property type="match status" value="1"/>
</dbReference>
<feature type="domain" description="CNNM transmembrane" evidence="12">
    <location>
        <begin position="1"/>
        <end position="207"/>
    </location>
</feature>
<keyword evidence="3 9" id="KW-0812">Transmembrane</keyword>
<evidence type="ECO:0000256" key="3">
    <source>
        <dbReference type="ARBA" id="ARBA00022692"/>
    </source>
</evidence>
<feature type="transmembrane region" description="Helical" evidence="10">
    <location>
        <begin position="59"/>
        <end position="82"/>
    </location>
</feature>
<comment type="subcellular location">
    <subcellularLocation>
        <location evidence="1">Cell membrane</location>
        <topology evidence="1">Multi-pass membrane protein</topology>
    </subcellularLocation>
</comment>
<evidence type="ECO:0000256" key="2">
    <source>
        <dbReference type="ARBA" id="ARBA00022475"/>
    </source>
</evidence>
<dbReference type="InterPro" id="IPR000644">
    <property type="entry name" value="CBS_dom"/>
</dbReference>
<feature type="transmembrane region" description="Helical" evidence="10">
    <location>
        <begin position="6"/>
        <end position="30"/>
    </location>
</feature>
<evidence type="ECO:0000256" key="7">
    <source>
        <dbReference type="ARBA" id="ARBA00023136"/>
    </source>
</evidence>
<dbReference type="Pfam" id="PF01595">
    <property type="entry name" value="CNNM"/>
    <property type="match status" value="1"/>
</dbReference>
<dbReference type="PROSITE" id="PS51846">
    <property type="entry name" value="CNNM"/>
    <property type="match status" value="1"/>
</dbReference>
<dbReference type="InterPro" id="IPR016169">
    <property type="entry name" value="FAD-bd_PCMH_sub2"/>
</dbReference>
<dbReference type="InterPro" id="IPR002550">
    <property type="entry name" value="CNNM"/>
</dbReference>
<keyword evidence="4" id="KW-0677">Repeat</keyword>
<evidence type="ECO:0000259" key="11">
    <source>
        <dbReference type="PROSITE" id="PS51371"/>
    </source>
</evidence>
<evidence type="ECO:0000256" key="4">
    <source>
        <dbReference type="ARBA" id="ARBA00022737"/>
    </source>
</evidence>
<name>A0ABT6R7X8_9BACT</name>
<dbReference type="RefSeq" id="WP_282332793.1">
    <property type="nucleotide sequence ID" value="NZ_JASBRG010000001.1"/>
</dbReference>
<dbReference type="Pfam" id="PF03471">
    <property type="entry name" value="CorC_HlyC"/>
    <property type="match status" value="1"/>
</dbReference>